<proteinExistence type="predicted"/>
<sequence>MFLDSSASYISSSWIKLVNGSERLSLCLEMSLRSRLSRASSCSLMFLNRAVTLRASLAALSATSLLDSSNLWVPLSVSSLSGLRFSRMFLSLSISFSKASLSSSTLWPLCSPLRPHAPQIGTAQQ</sequence>
<name>A0A974E491_XENLA</name>
<evidence type="ECO:0000313" key="2">
    <source>
        <dbReference type="Proteomes" id="UP000694892"/>
    </source>
</evidence>
<dbReference type="AlphaFoldDB" id="A0A974E491"/>
<protein>
    <submittedName>
        <fullName evidence="1">Uncharacterized protein</fullName>
    </submittedName>
</protein>
<organism evidence="1 2">
    <name type="scientific">Xenopus laevis</name>
    <name type="common">African clawed frog</name>
    <dbReference type="NCBI Taxonomy" id="8355"/>
    <lineage>
        <taxon>Eukaryota</taxon>
        <taxon>Metazoa</taxon>
        <taxon>Chordata</taxon>
        <taxon>Craniata</taxon>
        <taxon>Vertebrata</taxon>
        <taxon>Euteleostomi</taxon>
        <taxon>Amphibia</taxon>
        <taxon>Batrachia</taxon>
        <taxon>Anura</taxon>
        <taxon>Pipoidea</taxon>
        <taxon>Pipidae</taxon>
        <taxon>Xenopodinae</taxon>
        <taxon>Xenopus</taxon>
        <taxon>Xenopus</taxon>
    </lineage>
</organism>
<dbReference type="Proteomes" id="UP000694892">
    <property type="component" value="Chromosome 1L"/>
</dbReference>
<accession>A0A974E491</accession>
<dbReference type="EMBL" id="CM004466">
    <property type="protein sequence ID" value="OCU02807.1"/>
    <property type="molecule type" value="Genomic_DNA"/>
</dbReference>
<evidence type="ECO:0000313" key="1">
    <source>
        <dbReference type="EMBL" id="OCU02807.1"/>
    </source>
</evidence>
<gene>
    <name evidence="1" type="ORF">XELAEV_18008577mg</name>
</gene>
<reference evidence="2" key="1">
    <citation type="journal article" date="2016" name="Nature">
        <title>Genome evolution in the allotetraploid frog Xenopus laevis.</title>
        <authorList>
            <person name="Session A.M."/>
            <person name="Uno Y."/>
            <person name="Kwon T."/>
            <person name="Chapman J.A."/>
            <person name="Toyoda A."/>
            <person name="Takahashi S."/>
            <person name="Fukui A."/>
            <person name="Hikosaka A."/>
            <person name="Suzuki A."/>
            <person name="Kondo M."/>
            <person name="van Heeringen S.J."/>
            <person name="Quigley I."/>
            <person name="Heinz S."/>
            <person name="Ogino H."/>
            <person name="Ochi H."/>
            <person name="Hellsten U."/>
            <person name="Lyons J.B."/>
            <person name="Simakov O."/>
            <person name="Putnam N."/>
            <person name="Stites J."/>
            <person name="Kuroki Y."/>
            <person name="Tanaka T."/>
            <person name="Michiue T."/>
            <person name="Watanabe M."/>
            <person name="Bogdanovic O."/>
            <person name="Lister R."/>
            <person name="Georgiou G."/>
            <person name="Paranjpe S.S."/>
            <person name="van Kruijsbergen I."/>
            <person name="Shu S."/>
            <person name="Carlson J."/>
            <person name="Kinoshita T."/>
            <person name="Ohta Y."/>
            <person name="Mawaribuchi S."/>
            <person name="Jenkins J."/>
            <person name="Grimwood J."/>
            <person name="Schmutz J."/>
            <person name="Mitros T."/>
            <person name="Mozaffari S.V."/>
            <person name="Suzuki Y."/>
            <person name="Haramoto Y."/>
            <person name="Yamamoto T.S."/>
            <person name="Takagi C."/>
            <person name="Heald R."/>
            <person name="Miller K."/>
            <person name="Haudenschild C."/>
            <person name="Kitzman J."/>
            <person name="Nakayama T."/>
            <person name="Izutsu Y."/>
            <person name="Robert J."/>
            <person name="Fortriede J."/>
            <person name="Burns K."/>
            <person name="Lotay V."/>
            <person name="Karimi K."/>
            <person name="Yasuoka Y."/>
            <person name="Dichmann D.S."/>
            <person name="Flajnik M.F."/>
            <person name="Houston D.W."/>
            <person name="Shendure J."/>
            <person name="DuPasquier L."/>
            <person name="Vize P.D."/>
            <person name="Zorn A.M."/>
            <person name="Ito M."/>
            <person name="Marcotte E.M."/>
            <person name="Wallingford J.B."/>
            <person name="Ito Y."/>
            <person name="Asashima M."/>
            <person name="Ueno N."/>
            <person name="Matsuda Y."/>
            <person name="Veenstra G.J."/>
            <person name="Fujiyama A."/>
            <person name="Harland R.M."/>
            <person name="Taira M."/>
            <person name="Rokhsar D.S."/>
        </authorList>
    </citation>
    <scope>NUCLEOTIDE SEQUENCE [LARGE SCALE GENOMIC DNA]</scope>
    <source>
        <strain evidence="2">J</strain>
    </source>
</reference>